<dbReference type="Pfam" id="PF00629">
    <property type="entry name" value="MAM"/>
    <property type="match status" value="2"/>
</dbReference>
<protein>
    <recommendedName>
        <fullName evidence="4">MAM domain-containing protein</fullName>
    </recommendedName>
</protein>
<dbReference type="InterPro" id="IPR013320">
    <property type="entry name" value="ConA-like_dom_sf"/>
</dbReference>
<accession>R7TKT6</accession>
<dbReference type="EnsemblMetazoa" id="CapteT229229">
    <property type="protein sequence ID" value="CapteP229229"/>
    <property type="gene ID" value="CapteG229229"/>
</dbReference>
<dbReference type="AlphaFoldDB" id="R7TKT6"/>
<feature type="domain" description="MAM" evidence="4">
    <location>
        <begin position="238"/>
        <end position="401"/>
    </location>
</feature>
<dbReference type="EMBL" id="AMQN01012292">
    <property type="status" value="NOT_ANNOTATED_CDS"/>
    <property type="molecule type" value="Genomic_DNA"/>
</dbReference>
<feature type="signal peptide" evidence="3">
    <location>
        <begin position="1"/>
        <end position="21"/>
    </location>
</feature>
<reference evidence="7" key="1">
    <citation type="submission" date="2012-12" db="EMBL/GenBank/DDBJ databases">
        <authorList>
            <person name="Hellsten U."/>
            <person name="Grimwood J."/>
            <person name="Chapman J.A."/>
            <person name="Shapiro H."/>
            <person name="Aerts A."/>
            <person name="Otillar R.P."/>
            <person name="Terry A.Y."/>
            <person name="Boore J.L."/>
            <person name="Simakov O."/>
            <person name="Marletaz F."/>
            <person name="Cho S.-J."/>
            <person name="Edsinger-Gonzales E."/>
            <person name="Havlak P."/>
            <person name="Kuo D.-H."/>
            <person name="Larsson T."/>
            <person name="Lv J."/>
            <person name="Arendt D."/>
            <person name="Savage R."/>
            <person name="Osoegawa K."/>
            <person name="de Jong P."/>
            <person name="Lindberg D.R."/>
            <person name="Seaver E.C."/>
            <person name="Weisblat D.A."/>
            <person name="Putnam N.H."/>
            <person name="Grigoriev I.V."/>
            <person name="Rokhsar D.S."/>
        </authorList>
    </citation>
    <scope>NUCLEOTIDE SEQUENCE</scope>
    <source>
        <strain evidence="7">I ESC-2004</strain>
    </source>
</reference>
<evidence type="ECO:0000313" key="7">
    <source>
        <dbReference type="Proteomes" id="UP000014760"/>
    </source>
</evidence>
<feature type="compositionally biased region" description="Low complexity" evidence="1">
    <location>
        <begin position="268"/>
        <end position="280"/>
    </location>
</feature>
<feature type="region of interest" description="Disordered" evidence="1">
    <location>
        <begin position="266"/>
        <end position="285"/>
    </location>
</feature>
<evidence type="ECO:0000313" key="5">
    <source>
        <dbReference type="EMBL" id="ELT94423.1"/>
    </source>
</evidence>
<dbReference type="CDD" id="cd06263">
    <property type="entry name" value="MAM"/>
    <property type="match status" value="2"/>
</dbReference>
<proteinExistence type="predicted"/>
<evidence type="ECO:0000313" key="6">
    <source>
        <dbReference type="EnsemblMetazoa" id="CapteP229229"/>
    </source>
</evidence>
<dbReference type="OrthoDB" id="412155at2759"/>
<organism evidence="5">
    <name type="scientific">Capitella teleta</name>
    <name type="common">Polychaete worm</name>
    <dbReference type="NCBI Taxonomy" id="283909"/>
    <lineage>
        <taxon>Eukaryota</taxon>
        <taxon>Metazoa</taxon>
        <taxon>Spiralia</taxon>
        <taxon>Lophotrochozoa</taxon>
        <taxon>Annelida</taxon>
        <taxon>Polychaeta</taxon>
        <taxon>Sedentaria</taxon>
        <taxon>Scolecida</taxon>
        <taxon>Capitellidae</taxon>
        <taxon>Capitella</taxon>
    </lineage>
</organism>
<feature type="transmembrane region" description="Helical" evidence="2">
    <location>
        <begin position="437"/>
        <end position="457"/>
    </location>
</feature>
<dbReference type="EMBL" id="KB309428">
    <property type="protein sequence ID" value="ELT94423.1"/>
    <property type="molecule type" value="Genomic_DNA"/>
</dbReference>
<keyword evidence="2" id="KW-1133">Transmembrane helix</keyword>
<evidence type="ECO:0000259" key="4">
    <source>
        <dbReference type="PROSITE" id="PS50060"/>
    </source>
</evidence>
<evidence type="ECO:0000256" key="3">
    <source>
        <dbReference type="SAM" id="SignalP"/>
    </source>
</evidence>
<dbReference type="PANTHER" id="PTHR23282:SF151">
    <property type="entry name" value="MAM AND LDL-RECEPTOR CLASS A DOMAIN-CONTAINING PROTEIN 1"/>
    <property type="match status" value="1"/>
</dbReference>
<feature type="domain" description="MAM" evidence="4">
    <location>
        <begin position="24"/>
        <end position="200"/>
    </location>
</feature>
<dbReference type="GO" id="GO:0016020">
    <property type="term" value="C:membrane"/>
    <property type="evidence" value="ECO:0007669"/>
    <property type="project" value="InterPro"/>
</dbReference>
<feature type="compositionally biased region" description="Low complexity" evidence="1">
    <location>
        <begin position="201"/>
        <end position="227"/>
    </location>
</feature>
<feature type="chain" id="PRO_5008787114" description="MAM domain-containing protein" evidence="3">
    <location>
        <begin position="22"/>
        <end position="514"/>
    </location>
</feature>
<dbReference type="Proteomes" id="UP000014760">
    <property type="component" value="Unassembled WGS sequence"/>
</dbReference>
<dbReference type="InterPro" id="IPR000998">
    <property type="entry name" value="MAM_dom"/>
</dbReference>
<evidence type="ECO:0000256" key="1">
    <source>
        <dbReference type="SAM" id="MobiDB-lite"/>
    </source>
</evidence>
<keyword evidence="3" id="KW-0732">Signal</keyword>
<dbReference type="SUPFAM" id="SSF49899">
    <property type="entry name" value="Concanavalin A-like lectins/glucanases"/>
    <property type="match status" value="2"/>
</dbReference>
<dbReference type="SMART" id="SM00137">
    <property type="entry name" value="MAM"/>
    <property type="match status" value="2"/>
</dbReference>
<sequence>MADTMKLTLIFMTLFFGTISSQEYECTFEDEAGPLSWGCDFEQIGSDDEDWILHNGRTPSDNTGPKVDHTKGDETGKYMYVEASGVAPASDAIMVSPEITTLQRDAAYCLRFWYHMWGEDIGHLNISLLQQSAETLIWHNTIEPESKGVDAWQEAEVNLMGSGYAVRLVVLTSKGGSSTSEPYGDIAVDDLVISRGDCSGATEAPAPTTTVPSTAPSTVRTTVSNAPSSSAVPPQAIWFCDFDSTSPGSSPCDMVAPGSAEFSWEIRSGSTPTSETGPSGDKTGNGGNYLHFETSDVPQDAEVNIESPSLTTDQATCLTFWYHMYGIHVGRLSVVAHDESRGDVVWTKSENQGDEWHLAEVTLPAKSIYFALSAKKLAMASQPYADIALDDLVLTAGACGSSTAPTPKPPTAPSSTMGSPPVPAGQLDTLWGIGETVWLIILAMIGVFFIVLIVIIVSQACQIQIMRQASSSSDLSSVVAYPTDTNSSKKKGDNYIQAYDNLGVADDVHSNNLS</sequence>
<keyword evidence="2" id="KW-0812">Transmembrane</keyword>
<dbReference type="PANTHER" id="PTHR23282">
    <property type="entry name" value="APICAL ENDOSOMAL GLYCOPROTEIN PRECURSOR"/>
    <property type="match status" value="1"/>
</dbReference>
<evidence type="ECO:0000256" key="2">
    <source>
        <dbReference type="SAM" id="Phobius"/>
    </source>
</evidence>
<dbReference type="HOGENOM" id="CLU_530236_0_0_1"/>
<name>R7TKT6_CAPTE</name>
<gene>
    <name evidence="5" type="ORF">CAPTEDRAFT_229229</name>
</gene>
<keyword evidence="7" id="KW-1185">Reference proteome</keyword>
<reference evidence="5 7" key="2">
    <citation type="journal article" date="2013" name="Nature">
        <title>Insights into bilaterian evolution from three spiralian genomes.</title>
        <authorList>
            <person name="Simakov O."/>
            <person name="Marletaz F."/>
            <person name="Cho S.J."/>
            <person name="Edsinger-Gonzales E."/>
            <person name="Havlak P."/>
            <person name="Hellsten U."/>
            <person name="Kuo D.H."/>
            <person name="Larsson T."/>
            <person name="Lv J."/>
            <person name="Arendt D."/>
            <person name="Savage R."/>
            <person name="Osoegawa K."/>
            <person name="de Jong P."/>
            <person name="Grimwood J."/>
            <person name="Chapman J.A."/>
            <person name="Shapiro H."/>
            <person name="Aerts A."/>
            <person name="Otillar R.P."/>
            <person name="Terry A.Y."/>
            <person name="Boore J.L."/>
            <person name="Grigoriev I.V."/>
            <person name="Lindberg D.R."/>
            <person name="Seaver E.C."/>
            <person name="Weisblat D.A."/>
            <person name="Putnam N.H."/>
            <person name="Rokhsar D.S."/>
        </authorList>
    </citation>
    <scope>NUCLEOTIDE SEQUENCE</scope>
    <source>
        <strain evidence="5 7">I ESC-2004</strain>
    </source>
</reference>
<feature type="region of interest" description="Disordered" evidence="1">
    <location>
        <begin position="200"/>
        <end position="227"/>
    </location>
</feature>
<dbReference type="STRING" id="283909.R7TKT6"/>
<keyword evidence="2" id="KW-0472">Membrane</keyword>
<reference evidence="6" key="3">
    <citation type="submission" date="2015-06" db="UniProtKB">
        <authorList>
            <consortium name="EnsemblMetazoa"/>
        </authorList>
    </citation>
    <scope>IDENTIFICATION</scope>
</reference>
<dbReference type="OMA" id="TMCSWSN"/>
<dbReference type="InterPro" id="IPR051560">
    <property type="entry name" value="MAM_domain-containing"/>
</dbReference>
<dbReference type="Gene3D" id="2.60.120.200">
    <property type="match status" value="2"/>
</dbReference>
<dbReference type="PROSITE" id="PS50060">
    <property type="entry name" value="MAM_2"/>
    <property type="match status" value="2"/>
</dbReference>